<comment type="caution">
    <text evidence="2">The sequence shown here is derived from an EMBL/GenBank/DDBJ whole genome shotgun (WGS) entry which is preliminary data.</text>
</comment>
<name>A0A448XBQ0_9PLAT</name>
<proteinExistence type="predicted"/>
<evidence type="ECO:0000256" key="1">
    <source>
        <dbReference type="SAM" id="MobiDB-lite"/>
    </source>
</evidence>
<feature type="compositionally biased region" description="Polar residues" evidence="1">
    <location>
        <begin position="51"/>
        <end position="65"/>
    </location>
</feature>
<evidence type="ECO:0000313" key="2">
    <source>
        <dbReference type="EMBL" id="VEL33032.1"/>
    </source>
</evidence>
<sequence>MTESSTSQANPTGMIRRGYEEMCGKRAYVSKEQKLWAFLFSFSPSNAQDLLSSRSHTGTETQWPTDQMAPHVLRRQTGQRRVKTAFMGTQAQLTKCSHCLHYWSLVRSMFSS</sequence>
<dbReference type="Proteomes" id="UP000784294">
    <property type="component" value="Unassembled WGS sequence"/>
</dbReference>
<evidence type="ECO:0000313" key="3">
    <source>
        <dbReference type="Proteomes" id="UP000784294"/>
    </source>
</evidence>
<dbReference type="EMBL" id="CAAALY010245053">
    <property type="protein sequence ID" value="VEL33032.1"/>
    <property type="molecule type" value="Genomic_DNA"/>
</dbReference>
<accession>A0A448XBQ0</accession>
<organism evidence="2 3">
    <name type="scientific">Protopolystoma xenopodis</name>
    <dbReference type="NCBI Taxonomy" id="117903"/>
    <lineage>
        <taxon>Eukaryota</taxon>
        <taxon>Metazoa</taxon>
        <taxon>Spiralia</taxon>
        <taxon>Lophotrochozoa</taxon>
        <taxon>Platyhelminthes</taxon>
        <taxon>Monogenea</taxon>
        <taxon>Polyopisthocotylea</taxon>
        <taxon>Polystomatidea</taxon>
        <taxon>Polystomatidae</taxon>
        <taxon>Protopolystoma</taxon>
    </lineage>
</organism>
<feature type="region of interest" description="Disordered" evidence="1">
    <location>
        <begin position="51"/>
        <end position="72"/>
    </location>
</feature>
<protein>
    <submittedName>
        <fullName evidence="2">Uncharacterized protein</fullName>
    </submittedName>
</protein>
<gene>
    <name evidence="2" type="ORF">PXEA_LOCUS26472</name>
</gene>
<keyword evidence="3" id="KW-1185">Reference proteome</keyword>
<reference evidence="2" key="1">
    <citation type="submission" date="2018-11" db="EMBL/GenBank/DDBJ databases">
        <authorList>
            <consortium name="Pathogen Informatics"/>
        </authorList>
    </citation>
    <scope>NUCLEOTIDE SEQUENCE</scope>
</reference>
<dbReference type="AlphaFoldDB" id="A0A448XBQ0"/>